<proteinExistence type="predicted"/>
<dbReference type="EMBL" id="CACTIH010002368">
    <property type="protein sequence ID" value="CAA2976144.1"/>
    <property type="molecule type" value="Genomic_DNA"/>
</dbReference>
<protein>
    <submittedName>
        <fullName evidence="1">Uncharacterized protein</fullName>
    </submittedName>
</protein>
<feature type="non-terminal residue" evidence="1">
    <location>
        <position position="1"/>
    </location>
</feature>
<sequence length="63" mass="6890">SWSFKHPPFANDSILMSHRLAAGSNCLRVACVPANFGALGIGTCRPGQVSRPMMVLLWRYSGR</sequence>
<comment type="caution">
    <text evidence="1">The sequence shown here is derived from an EMBL/GenBank/DDBJ whole genome shotgun (WGS) entry which is preliminary data.</text>
</comment>
<name>A0A8S0RB56_OLEEU</name>
<evidence type="ECO:0000313" key="2">
    <source>
        <dbReference type="Proteomes" id="UP000594638"/>
    </source>
</evidence>
<gene>
    <name evidence="1" type="ORF">OLEA9_A069677</name>
</gene>
<dbReference type="Gramene" id="OE9A069677T1">
    <property type="protein sequence ID" value="OE9A069677C1"/>
    <property type="gene ID" value="OE9A069677"/>
</dbReference>
<organism evidence="1 2">
    <name type="scientific">Olea europaea subsp. europaea</name>
    <dbReference type="NCBI Taxonomy" id="158383"/>
    <lineage>
        <taxon>Eukaryota</taxon>
        <taxon>Viridiplantae</taxon>
        <taxon>Streptophyta</taxon>
        <taxon>Embryophyta</taxon>
        <taxon>Tracheophyta</taxon>
        <taxon>Spermatophyta</taxon>
        <taxon>Magnoliopsida</taxon>
        <taxon>eudicotyledons</taxon>
        <taxon>Gunneridae</taxon>
        <taxon>Pentapetalae</taxon>
        <taxon>asterids</taxon>
        <taxon>lamiids</taxon>
        <taxon>Lamiales</taxon>
        <taxon>Oleaceae</taxon>
        <taxon>Oleeae</taxon>
        <taxon>Olea</taxon>
    </lineage>
</organism>
<keyword evidence="2" id="KW-1185">Reference proteome</keyword>
<evidence type="ECO:0000313" key="1">
    <source>
        <dbReference type="EMBL" id="CAA2976144.1"/>
    </source>
</evidence>
<dbReference type="Proteomes" id="UP000594638">
    <property type="component" value="Unassembled WGS sequence"/>
</dbReference>
<reference evidence="1 2" key="1">
    <citation type="submission" date="2019-12" db="EMBL/GenBank/DDBJ databases">
        <authorList>
            <person name="Alioto T."/>
            <person name="Alioto T."/>
            <person name="Gomez Garrido J."/>
        </authorList>
    </citation>
    <scope>NUCLEOTIDE SEQUENCE [LARGE SCALE GENOMIC DNA]</scope>
</reference>
<accession>A0A8S0RB56</accession>
<dbReference type="AlphaFoldDB" id="A0A8S0RB56"/>